<dbReference type="PANTHER" id="PTHR47837:SF1">
    <property type="entry name" value="GTP PYROPHOSPHOKINASE YJBM"/>
    <property type="match status" value="1"/>
</dbReference>
<dbReference type="InterPro" id="IPR043519">
    <property type="entry name" value="NT_sf"/>
</dbReference>
<dbReference type="EMBL" id="JAVDVW010000002">
    <property type="protein sequence ID" value="MDR7099829.1"/>
    <property type="molecule type" value="Genomic_DNA"/>
</dbReference>
<gene>
    <name evidence="2" type="ORF">J2X04_002210</name>
</gene>
<dbReference type="Proteomes" id="UP001267878">
    <property type="component" value="Unassembled WGS sequence"/>
</dbReference>
<reference evidence="2 3" key="1">
    <citation type="submission" date="2023-07" db="EMBL/GenBank/DDBJ databases">
        <title>Sorghum-associated microbial communities from plants grown in Nebraska, USA.</title>
        <authorList>
            <person name="Schachtman D."/>
        </authorList>
    </citation>
    <scope>NUCLEOTIDE SEQUENCE [LARGE SCALE GENOMIC DNA]</scope>
    <source>
        <strain evidence="2 3">BE187</strain>
    </source>
</reference>
<evidence type="ECO:0000313" key="3">
    <source>
        <dbReference type="Proteomes" id="UP001267878"/>
    </source>
</evidence>
<dbReference type="Gene3D" id="3.30.460.10">
    <property type="entry name" value="Beta Polymerase, domain 2"/>
    <property type="match status" value="1"/>
</dbReference>
<keyword evidence="3" id="KW-1185">Reference proteome</keyword>
<dbReference type="SUPFAM" id="SSF81301">
    <property type="entry name" value="Nucleotidyltransferase"/>
    <property type="match status" value="1"/>
</dbReference>
<dbReference type="SMART" id="SM00954">
    <property type="entry name" value="RelA_SpoT"/>
    <property type="match status" value="1"/>
</dbReference>
<evidence type="ECO:0000259" key="1">
    <source>
        <dbReference type="SMART" id="SM00954"/>
    </source>
</evidence>
<evidence type="ECO:0000313" key="2">
    <source>
        <dbReference type="EMBL" id="MDR7099829.1"/>
    </source>
</evidence>
<name>A0ABU1VQR8_9GAMM</name>
<dbReference type="Pfam" id="PF04607">
    <property type="entry name" value="RelA_SpoT"/>
    <property type="match status" value="1"/>
</dbReference>
<proteinExistence type="predicted"/>
<dbReference type="RefSeq" id="WP_310054267.1">
    <property type="nucleotide sequence ID" value="NZ_JAVDVW010000002.1"/>
</dbReference>
<organism evidence="2 3">
    <name type="scientific">Agrilutibacter niabensis</name>
    <dbReference type="NCBI Taxonomy" id="380628"/>
    <lineage>
        <taxon>Bacteria</taxon>
        <taxon>Pseudomonadati</taxon>
        <taxon>Pseudomonadota</taxon>
        <taxon>Gammaproteobacteria</taxon>
        <taxon>Lysobacterales</taxon>
        <taxon>Lysobacteraceae</taxon>
        <taxon>Agrilutibacter</taxon>
    </lineage>
</organism>
<accession>A0ABU1VQR8</accession>
<dbReference type="CDD" id="cd05399">
    <property type="entry name" value="NT_Rel-Spo_like"/>
    <property type="match status" value="1"/>
</dbReference>
<comment type="caution">
    <text evidence="2">The sequence shown here is derived from an EMBL/GenBank/DDBJ whole genome shotgun (WGS) entry which is preliminary data.</text>
</comment>
<dbReference type="InterPro" id="IPR007685">
    <property type="entry name" value="RelA_SpoT"/>
</dbReference>
<feature type="domain" description="RelA/SpoT" evidence="1">
    <location>
        <begin position="67"/>
        <end position="174"/>
    </location>
</feature>
<dbReference type="PANTHER" id="PTHR47837">
    <property type="entry name" value="GTP PYROPHOSPHOKINASE YJBM"/>
    <property type="match status" value="1"/>
</dbReference>
<dbReference type="InterPro" id="IPR052366">
    <property type="entry name" value="GTP_Pyrophosphokinase"/>
</dbReference>
<sequence>MLALASLLIGGPLLSKSQIDKIGDRLREGDIDADAIRALEAYRDEFTESYKYVERMFRDVLGHTVTGRPAKSTLAIIEKLRRQKTRLTQIQDIAGCRIVVGSVAEQNSLVEAAKVMLDEISVDDKRDDPVHSYRAVHLIIKQGGKLVEVQVRTRFQHFWAEISEKMADTYGQEIKYGEGNEWALNILGRMSEHIRKMENLYLRSLKLERDISGVFDRRAMKQAKKRAEELQRAVRLEFYKLRELVRQIES</sequence>
<protein>
    <submittedName>
        <fullName evidence="2">PpGpp synthetase/RelA/SpoT-type nucleotidyltransferase</fullName>
    </submittedName>
</protein>